<accession>A0A841AVZ7</accession>
<dbReference type="SUPFAM" id="SSF52540">
    <property type="entry name" value="P-loop containing nucleoside triphosphate hydrolases"/>
    <property type="match status" value="1"/>
</dbReference>
<keyword evidence="1" id="KW-0802">TPR repeat</keyword>
<evidence type="ECO:0000313" key="6">
    <source>
        <dbReference type="Proteomes" id="UP000580861"/>
    </source>
</evidence>
<feature type="domain" description="NB-ARC" evidence="4">
    <location>
        <begin position="224"/>
        <end position="340"/>
    </location>
</feature>
<proteinExistence type="predicted"/>
<dbReference type="PANTHER" id="PTHR47691">
    <property type="entry name" value="REGULATOR-RELATED"/>
    <property type="match status" value="1"/>
</dbReference>
<dbReference type="InterPro" id="IPR019734">
    <property type="entry name" value="TPR_rpt"/>
</dbReference>
<evidence type="ECO:0000259" key="4">
    <source>
        <dbReference type="Pfam" id="PF00931"/>
    </source>
</evidence>
<dbReference type="PRINTS" id="PR00364">
    <property type="entry name" value="DISEASERSIST"/>
</dbReference>
<keyword evidence="6" id="KW-1185">Reference proteome</keyword>
<dbReference type="PROSITE" id="PS50005">
    <property type="entry name" value="TPR"/>
    <property type="match status" value="1"/>
</dbReference>
<gene>
    <name evidence="5" type="ORF">HDA45_000642</name>
</gene>
<dbReference type="Proteomes" id="UP000580861">
    <property type="component" value="Unassembled WGS sequence"/>
</dbReference>
<keyword evidence="3" id="KW-0812">Transmembrane</keyword>
<evidence type="ECO:0000256" key="2">
    <source>
        <dbReference type="SAM" id="MobiDB-lite"/>
    </source>
</evidence>
<feature type="transmembrane region" description="Helical" evidence="3">
    <location>
        <begin position="115"/>
        <end position="134"/>
    </location>
</feature>
<reference evidence="5 6" key="1">
    <citation type="submission" date="2020-08" db="EMBL/GenBank/DDBJ databases">
        <title>Sequencing the genomes of 1000 actinobacteria strains.</title>
        <authorList>
            <person name="Klenk H.-P."/>
        </authorList>
    </citation>
    <scope>NUCLEOTIDE SEQUENCE [LARGE SCALE GENOMIC DNA]</scope>
    <source>
        <strain evidence="5 6">DSM 45272</strain>
    </source>
</reference>
<dbReference type="AlphaFoldDB" id="A0A841AVZ7"/>
<evidence type="ECO:0000256" key="1">
    <source>
        <dbReference type="PROSITE-ProRule" id="PRU00339"/>
    </source>
</evidence>
<feature type="repeat" description="TPR" evidence="1">
    <location>
        <begin position="831"/>
        <end position="864"/>
    </location>
</feature>
<dbReference type="RefSeq" id="WP_184891802.1">
    <property type="nucleotide sequence ID" value="NZ_JACHMX010000001.1"/>
</dbReference>
<dbReference type="SMART" id="SM00028">
    <property type="entry name" value="TPR"/>
    <property type="match status" value="2"/>
</dbReference>
<evidence type="ECO:0000313" key="5">
    <source>
        <dbReference type="EMBL" id="MBB5850555.1"/>
    </source>
</evidence>
<dbReference type="Gene3D" id="3.40.50.300">
    <property type="entry name" value="P-loop containing nucleotide triphosphate hydrolases"/>
    <property type="match status" value="1"/>
</dbReference>
<dbReference type="InterPro" id="IPR002182">
    <property type="entry name" value="NB-ARC"/>
</dbReference>
<comment type="caution">
    <text evidence="5">The sequence shown here is derived from an EMBL/GenBank/DDBJ whole genome shotgun (WGS) entry which is preliminary data.</text>
</comment>
<dbReference type="Pfam" id="PF00931">
    <property type="entry name" value="NB-ARC"/>
    <property type="match status" value="1"/>
</dbReference>
<dbReference type="PANTHER" id="PTHR47691:SF3">
    <property type="entry name" value="HTH-TYPE TRANSCRIPTIONAL REGULATOR RV0890C-RELATED"/>
    <property type="match status" value="1"/>
</dbReference>
<organism evidence="5 6">
    <name type="scientific">Amycolatopsis umgeniensis</name>
    <dbReference type="NCBI Taxonomy" id="336628"/>
    <lineage>
        <taxon>Bacteria</taxon>
        <taxon>Bacillati</taxon>
        <taxon>Actinomycetota</taxon>
        <taxon>Actinomycetes</taxon>
        <taxon>Pseudonocardiales</taxon>
        <taxon>Pseudonocardiaceae</taxon>
        <taxon>Amycolatopsis</taxon>
    </lineage>
</organism>
<dbReference type="InterPro" id="IPR011990">
    <property type="entry name" value="TPR-like_helical_dom_sf"/>
</dbReference>
<feature type="region of interest" description="Disordered" evidence="2">
    <location>
        <begin position="1"/>
        <end position="22"/>
    </location>
</feature>
<dbReference type="SUPFAM" id="SSF48452">
    <property type="entry name" value="TPR-like"/>
    <property type="match status" value="1"/>
</dbReference>
<dbReference type="GO" id="GO:0043531">
    <property type="term" value="F:ADP binding"/>
    <property type="evidence" value="ECO:0007669"/>
    <property type="project" value="InterPro"/>
</dbReference>
<protein>
    <submittedName>
        <fullName evidence="5">Tetratricopeptide (TPR) repeat protein</fullName>
    </submittedName>
</protein>
<evidence type="ECO:0000256" key="3">
    <source>
        <dbReference type="SAM" id="Phobius"/>
    </source>
</evidence>
<name>A0A841AVZ7_9PSEU</name>
<keyword evidence="3" id="KW-1133">Transmembrane helix</keyword>
<dbReference type="InterPro" id="IPR027417">
    <property type="entry name" value="P-loop_NTPase"/>
</dbReference>
<dbReference type="EMBL" id="JACHMX010000001">
    <property type="protein sequence ID" value="MBB5850555.1"/>
    <property type="molecule type" value="Genomic_DNA"/>
</dbReference>
<sequence length="932" mass="102804">MPRTYRRWSHPRDDEAPRRPSRVTWPIGRSGERGCVVKATFATVKVANVAFATPAHGPSTTTHLTGCHISLRPVDQRGMDSGRTRLAARRALVYLSARFAAIRIMTAWARGKRKALLVLAVAASAVWIGLDRWLQVGDQIASIISGMLLVGVLTVNRVRRFLGLGANVSNALEQAAATTSIRYLGEAAPRNFVNRESSLKTLNDLLDLHLAACRAHRIPSQALVMTIGGMAGVGKTALALHWAHQVKDQFPDGQFFVNMRGYSADGRSVAPSEVLERWLRQLEPDAPLPDTLDALSAMFRDILATRRVLLVLDNVSGEEQVRPLLPSVGASVAIVTSRDALDGLAGIEVTTAESLSELTPQDSQRMLTAIIGQPAIDSPESIARLARYCAHLPLALRVAAGSIVTKSRRGYPLKTLIAAFEIEEHRLSRLGSGSGDSRSDVRVAFSYSYQALDATARRAFRLLGLHLAAGSTIDAYVMGALLDKPSAEAATILERLEHRGLVAVVVNEAAQSTEPELRYLAYRYRVHDLLRLYAGELILRRRHRRERIAALQRLTEAYHGCVNYAFTMQNKKNPMVDIEYVEKWCADPAGRASVDLAGSPTEWFDRERPNLLGAVHAAAAARPRPRYTAKLACSLFYFLEIGGHLSDWAAVEEVGAEAATASGDRHDRARSLRNRGRFALVKVLDTQDRLRDDRVAHSVDRTPCREAIALLESSLDLYRKEHRQRGLRRDQAGEVTVLRELGDSYRLKVDPAAPHPALIAAAIEKYDEAADIYATLDNENGLNSLRLALGIAYVLEDPEDRSGKAEELFTQSHRYGTMIDSGRAQHGRLAAYSLIHLGELRHQQGRQDEAIQCYREAVAMLRAHVPHDHVRRARALALLAQALAESGARHEAGVHFHEALTMFAARGRSHEDEASVVTLWLARHGIDDQRNA</sequence>
<keyword evidence="3" id="KW-0472">Membrane</keyword>
<dbReference type="Gene3D" id="1.25.40.10">
    <property type="entry name" value="Tetratricopeptide repeat domain"/>
    <property type="match status" value="1"/>
</dbReference>